<sequence>MGNILVQEDLKVSSFIVNNSWNFSTAAGTVPVLIQASTWTGLSGFGRKLSLIRSRSCLSSAAEETTWHLFFECQYAKILWKWLENALNISSSLSNWDDIWQVYKRNWSDQCKLIFNVSGIFSSFPGVLANPIQMD</sequence>
<dbReference type="EMBL" id="OX451735">
    <property type="protein sequence ID" value="CAI8593486.1"/>
    <property type="molecule type" value="Genomic_DNA"/>
</dbReference>
<protein>
    <recommendedName>
        <fullName evidence="3">Reverse transcriptase zinc-binding domain-containing protein</fullName>
    </recommendedName>
</protein>
<accession>A0AAV0Z4J4</accession>
<organism evidence="1 2">
    <name type="scientific">Vicia faba</name>
    <name type="common">Broad bean</name>
    <name type="synonym">Faba vulgaris</name>
    <dbReference type="NCBI Taxonomy" id="3906"/>
    <lineage>
        <taxon>Eukaryota</taxon>
        <taxon>Viridiplantae</taxon>
        <taxon>Streptophyta</taxon>
        <taxon>Embryophyta</taxon>
        <taxon>Tracheophyta</taxon>
        <taxon>Spermatophyta</taxon>
        <taxon>Magnoliopsida</taxon>
        <taxon>eudicotyledons</taxon>
        <taxon>Gunneridae</taxon>
        <taxon>Pentapetalae</taxon>
        <taxon>rosids</taxon>
        <taxon>fabids</taxon>
        <taxon>Fabales</taxon>
        <taxon>Fabaceae</taxon>
        <taxon>Papilionoideae</taxon>
        <taxon>50 kb inversion clade</taxon>
        <taxon>NPAAA clade</taxon>
        <taxon>Hologalegina</taxon>
        <taxon>IRL clade</taxon>
        <taxon>Fabeae</taxon>
        <taxon>Vicia</taxon>
    </lineage>
</organism>
<name>A0AAV0Z4J4_VICFA</name>
<dbReference type="Proteomes" id="UP001157006">
    <property type="component" value="Chromosome 1S"/>
</dbReference>
<keyword evidence="2" id="KW-1185">Reference proteome</keyword>
<dbReference type="AlphaFoldDB" id="A0AAV0Z4J4"/>
<proteinExistence type="predicted"/>
<evidence type="ECO:0008006" key="3">
    <source>
        <dbReference type="Google" id="ProtNLM"/>
    </source>
</evidence>
<evidence type="ECO:0000313" key="2">
    <source>
        <dbReference type="Proteomes" id="UP001157006"/>
    </source>
</evidence>
<gene>
    <name evidence="1" type="ORF">VFH_I093720</name>
</gene>
<reference evidence="1 2" key="1">
    <citation type="submission" date="2023-01" db="EMBL/GenBank/DDBJ databases">
        <authorList>
            <person name="Kreplak J."/>
        </authorList>
    </citation>
    <scope>NUCLEOTIDE SEQUENCE [LARGE SCALE GENOMIC DNA]</scope>
</reference>
<evidence type="ECO:0000313" key="1">
    <source>
        <dbReference type="EMBL" id="CAI8593486.1"/>
    </source>
</evidence>